<dbReference type="InterPro" id="IPR037883">
    <property type="entry name" value="Knr4/Smi1-like_sf"/>
</dbReference>
<dbReference type="SUPFAM" id="SSF160631">
    <property type="entry name" value="SMI1/KNR4-like"/>
    <property type="match status" value="1"/>
</dbReference>
<dbReference type="KEGG" id="cdev:CIGN_0663"/>
<dbReference type="Proteomes" id="UP000194309">
    <property type="component" value="Chromosome"/>
</dbReference>
<organism evidence="1 2">
    <name type="scientific">Campylobacter devanensis</name>
    <dbReference type="NCBI Taxonomy" id="3161138"/>
    <lineage>
        <taxon>Bacteria</taxon>
        <taxon>Pseudomonadati</taxon>
        <taxon>Campylobacterota</taxon>
        <taxon>Epsilonproteobacteria</taxon>
        <taxon>Campylobacterales</taxon>
        <taxon>Campylobacteraceae</taxon>
        <taxon>Campylobacter</taxon>
    </lineage>
</organism>
<dbReference type="InterPro" id="IPR018958">
    <property type="entry name" value="Knr4/Smi1-like_dom"/>
</dbReference>
<dbReference type="Gene3D" id="3.40.1580.10">
    <property type="entry name" value="SMI1/KNR4-like"/>
    <property type="match status" value="1"/>
</dbReference>
<dbReference type="STRING" id="1660064.CIGN_0663"/>
<dbReference type="Pfam" id="PF09346">
    <property type="entry name" value="SMI1_KNR4"/>
    <property type="match status" value="1"/>
</dbReference>
<gene>
    <name evidence="1" type="ORF">CIGN_0663</name>
</gene>
<name>A0A1X9SRX5_9BACT</name>
<dbReference type="SMART" id="SM00860">
    <property type="entry name" value="SMI1_KNR4"/>
    <property type="match status" value="1"/>
</dbReference>
<dbReference type="EMBL" id="CP018788">
    <property type="protein sequence ID" value="ARQ98958.1"/>
    <property type="molecule type" value="Genomic_DNA"/>
</dbReference>
<evidence type="ECO:0000313" key="2">
    <source>
        <dbReference type="Proteomes" id="UP000194309"/>
    </source>
</evidence>
<dbReference type="OrthoDB" id="4103969at2"/>
<evidence type="ECO:0000313" key="1">
    <source>
        <dbReference type="EMBL" id="ARQ98958.1"/>
    </source>
</evidence>
<dbReference type="AlphaFoldDB" id="A0A1X9SRX5"/>
<protein>
    <submittedName>
        <fullName evidence="1">SMI1 / KNR4 family protein</fullName>
    </submittedName>
</protein>
<sequence>MEWKYVKNTTIDRILEVEKQYNIKLPEDLKQCILSYNNGRPSYNIFDTQKTKNRTIKKLLSYNKEDKENIFTFANIIGEENKNCFPIAIDEFGNFICLQDNKIVLWLHETASVEFIANSFNEFLELLHK</sequence>
<accession>A0A1X9SRX5</accession>
<accession>A0A381D8R1</accession>
<reference evidence="1 2" key="1">
    <citation type="journal article" date="2017" name="Genome Biol. Evol.">
        <title>Comparative Genomic Analysis Identifies a Campylobacter Clade Deficient in Selenium Metabolism.</title>
        <authorList>
            <person name="Miller W.G."/>
            <person name="Yee E."/>
            <person name="Lopes B.S."/>
            <person name="Chapman M.H."/>
            <person name="Huynh S."/>
            <person name="Bono J.L."/>
            <person name="Parker C.T."/>
            <person name="Strachan N.J.C."/>
            <person name="Forbes K.J."/>
        </authorList>
    </citation>
    <scope>NUCLEOTIDE SEQUENCE [LARGE SCALE GENOMIC DNA]</scope>
    <source>
        <strain evidence="1 2">NCTC 13003</strain>
    </source>
</reference>
<proteinExistence type="predicted"/>
<keyword evidence="2" id="KW-1185">Reference proteome</keyword>